<proteinExistence type="predicted"/>
<sequence>MEGILRLHEHEGSLKIKAKSVQIPKSRTNGWQASWKKFLIDMMYLRGYVSLYPNFPNQMSFSTNHMEPGAHIAAKNNVVKHNKADFEVPLIKEDFKNLLPNGKLPPASKLPSLNLFNQPVSLKGLKTAGAKLSDVLQCSLTEIVAVHHDTAFLPNKSKTLKAVSGSPPFPSSIRENPSAQPDLAFRHVKLALKLEDAQELVSANARTFKRSNDSARLVITTIMGMVFGYFVGISFPSVSLTRYVSSNACMVLVACYEPYFPENLGSGSTPLAQDICPNKSSWWESLPPGIVVSESDFYLRRLWGEPSEDLAKNRST</sequence>
<dbReference type="EMBL" id="JACEIK010003206">
    <property type="protein sequence ID" value="MCD9640804.1"/>
    <property type="molecule type" value="Genomic_DNA"/>
</dbReference>
<keyword evidence="1" id="KW-0812">Transmembrane</keyword>
<keyword evidence="1" id="KW-0472">Membrane</keyword>
<dbReference type="PANTHER" id="PTHR33604:SF1">
    <property type="entry name" value="GLYCOSYLTRANSFERASE FAMILY PROTEIN 2"/>
    <property type="match status" value="1"/>
</dbReference>
<gene>
    <name evidence="2" type="ORF">HAX54_026453</name>
</gene>
<comment type="caution">
    <text evidence="2">The sequence shown here is derived from an EMBL/GenBank/DDBJ whole genome shotgun (WGS) entry which is preliminary data.</text>
</comment>
<evidence type="ECO:0000313" key="3">
    <source>
        <dbReference type="Proteomes" id="UP000823775"/>
    </source>
</evidence>
<evidence type="ECO:0000313" key="2">
    <source>
        <dbReference type="EMBL" id="MCD9640804.1"/>
    </source>
</evidence>
<accession>A0ABS8V2A2</accession>
<keyword evidence="1" id="KW-1133">Transmembrane helix</keyword>
<feature type="transmembrane region" description="Helical" evidence="1">
    <location>
        <begin position="215"/>
        <end position="235"/>
    </location>
</feature>
<dbReference type="PANTHER" id="PTHR33604">
    <property type="entry name" value="OSJNBA0004B13.7 PROTEIN"/>
    <property type="match status" value="1"/>
</dbReference>
<name>A0ABS8V2A2_DATST</name>
<reference evidence="2 3" key="1">
    <citation type="journal article" date="2021" name="BMC Genomics">
        <title>Datura genome reveals duplications of psychoactive alkaloid biosynthetic genes and high mutation rate following tissue culture.</title>
        <authorList>
            <person name="Rajewski A."/>
            <person name="Carter-House D."/>
            <person name="Stajich J."/>
            <person name="Litt A."/>
        </authorList>
    </citation>
    <scope>NUCLEOTIDE SEQUENCE [LARGE SCALE GENOMIC DNA]</scope>
    <source>
        <strain evidence="2">AR-01</strain>
    </source>
</reference>
<evidence type="ECO:0000256" key="1">
    <source>
        <dbReference type="SAM" id="Phobius"/>
    </source>
</evidence>
<organism evidence="2 3">
    <name type="scientific">Datura stramonium</name>
    <name type="common">Jimsonweed</name>
    <name type="synonym">Common thornapple</name>
    <dbReference type="NCBI Taxonomy" id="4076"/>
    <lineage>
        <taxon>Eukaryota</taxon>
        <taxon>Viridiplantae</taxon>
        <taxon>Streptophyta</taxon>
        <taxon>Embryophyta</taxon>
        <taxon>Tracheophyta</taxon>
        <taxon>Spermatophyta</taxon>
        <taxon>Magnoliopsida</taxon>
        <taxon>eudicotyledons</taxon>
        <taxon>Gunneridae</taxon>
        <taxon>Pentapetalae</taxon>
        <taxon>asterids</taxon>
        <taxon>lamiids</taxon>
        <taxon>Solanales</taxon>
        <taxon>Solanaceae</taxon>
        <taxon>Solanoideae</taxon>
        <taxon>Datureae</taxon>
        <taxon>Datura</taxon>
    </lineage>
</organism>
<dbReference type="Proteomes" id="UP000823775">
    <property type="component" value="Unassembled WGS sequence"/>
</dbReference>
<keyword evidence="3" id="KW-1185">Reference proteome</keyword>
<protein>
    <submittedName>
        <fullName evidence="2">Uncharacterized protein</fullName>
    </submittedName>
</protein>